<gene>
    <name evidence="1" type="ORF">GMARGA_LOCUS20702</name>
</gene>
<sequence>NPDLDQTLKIENEFKLILVLLVNGGPDKNPRYLKNIEEYCKLFKLLNLDYFTIRTYAPGQSAYNLVEKSMSTLSEKLEGIVLPVDHFGFHLDTMRNITDSNLELRNFNYAVKYVAIPLIYEGDDVRCCSPWRNEDVEALLAKNNGFLPPLTKDQDGHFLSPIHIL</sequence>
<keyword evidence="2" id="KW-1185">Reference proteome</keyword>
<organism evidence="1 2">
    <name type="scientific">Gigaspora margarita</name>
    <dbReference type="NCBI Taxonomy" id="4874"/>
    <lineage>
        <taxon>Eukaryota</taxon>
        <taxon>Fungi</taxon>
        <taxon>Fungi incertae sedis</taxon>
        <taxon>Mucoromycota</taxon>
        <taxon>Glomeromycotina</taxon>
        <taxon>Glomeromycetes</taxon>
        <taxon>Diversisporales</taxon>
        <taxon>Gigasporaceae</taxon>
        <taxon>Gigaspora</taxon>
    </lineage>
</organism>
<accession>A0ABN7VNY2</accession>
<dbReference type="PANTHER" id="PTHR46954">
    <property type="entry name" value="C2H2-TYPE DOMAIN-CONTAINING PROTEIN"/>
    <property type="match status" value="1"/>
</dbReference>
<feature type="non-terminal residue" evidence="1">
    <location>
        <position position="1"/>
    </location>
</feature>
<evidence type="ECO:0000313" key="2">
    <source>
        <dbReference type="Proteomes" id="UP000789901"/>
    </source>
</evidence>
<proteinExistence type="predicted"/>
<reference evidence="1 2" key="1">
    <citation type="submission" date="2021-06" db="EMBL/GenBank/DDBJ databases">
        <authorList>
            <person name="Kallberg Y."/>
            <person name="Tangrot J."/>
            <person name="Rosling A."/>
        </authorList>
    </citation>
    <scope>NUCLEOTIDE SEQUENCE [LARGE SCALE GENOMIC DNA]</scope>
    <source>
        <strain evidence="1 2">120-4 pot B 10/14</strain>
    </source>
</reference>
<dbReference type="Proteomes" id="UP000789901">
    <property type="component" value="Unassembled WGS sequence"/>
</dbReference>
<dbReference type="PANTHER" id="PTHR46954:SF1">
    <property type="entry name" value="C2H2-TYPE DOMAIN-CONTAINING PROTEIN"/>
    <property type="match status" value="1"/>
</dbReference>
<comment type="caution">
    <text evidence="1">The sequence shown here is derived from an EMBL/GenBank/DDBJ whole genome shotgun (WGS) entry which is preliminary data.</text>
</comment>
<evidence type="ECO:0000313" key="1">
    <source>
        <dbReference type="EMBL" id="CAG8787572.1"/>
    </source>
</evidence>
<protein>
    <submittedName>
        <fullName evidence="1">26318_t:CDS:1</fullName>
    </submittedName>
</protein>
<dbReference type="EMBL" id="CAJVQB010018420">
    <property type="protein sequence ID" value="CAG8787572.1"/>
    <property type="molecule type" value="Genomic_DNA"/>
</dbReference>
<name>A0ABN7VNY2_GIGMA</name>